<feature type="transmembrane region" description="Helical" evidence="13">
    <location>
        <begin position="282"/>
        <end position="303"/>
    </location>
</feature>
<dbReference type="InterPro" id="IPR003501">
    <property type="entry name" value="PTS_EIIB_2/3"/>
</dbReference>
<dbReference type="OrthoDB" id="9814222at2"/>
<evidence type="ECO:0000256" key="8">
    <source>
        <dbReference type="ARBA" id="ARBA00022679"/>
    </source>
</evidence>
<dbReference type="Pfam" id="PF02302">
    <property type="entry name" value="PTS_IIB"/>
    <property type="match status" value="1"/>
</dbReference>
<dbReference type="RefSeq" id="WP_048593576.1">
    <property type="nucleotide sequence ID" value="NZ_CVLB01000001.1"/>
</dbReference>
<protein>
    <recommendedName>
        <fullName evidence="3">protein-N(pi)-phosphohistidine--D-mannitol phosphotransferase</fullName>
        <ecNumber evidence="3">2.7.1.197</ecNumber>
    </recommendedName>
</protein>
<dbReference type="NCBIfam" id="TIGR00851">
    <property type="entry name" value="mtlA"/>
    <property type="match status" value="1"/>
</dbReference>
<evidence type="ECO:0000256" key="3">
    <source>
        <dbReference type="ARBA" id="ARBA00011909"/>
    </source>
</evidence>
<evidence type="ECO:0000256" key="13">
    <source>
        <dbReference type="SAM" id="Phobius"/>
    </source>
</evidence>
<dbReference type="Proteomes" id="UP000043763">
    <property type="component" value="Unassembled WGS sequence"/>
</dbReference>
<evidence type="ECO:0000256" key="10">
    <source>
        <dbReference type="ARBA" id="ARBA00022692"/>
    </source>
</evidence>
<evidence type="ECO:0000259" key="14">
    <source>
        <dbReference type="PROSITE" id="PS51099"/>
    </source>
</evidence>
<dbReference type="EC" id="2.7.1.197" evidence="3"/>
<evidence type="ECO:0000256" key="11">
    <source>
        <dbReference type="ARBA" id="ARBA00022989"/>
    </source>
</evidence>
<dbReference type="GO" id="GO:0005886">
    <property type="term" value="C:plasma membrane"/>
    <property type="evidence" value="ECO:0007669"/>
    <property type="project" value="UniProtKB-SubCell"/>
</dbReference>
<keyword evidence="7" id="KW-0762">Sugar transport</keyword>
<keyword evidence="17" id="KW-1185">Reference proteome</keyword>
<comment type="subcellular location">
    <subcellularLocation>
        <location evidence="2">Cell membrane</location>
        <topology evidence="2">Multi-pass membrane protein</topology>
    </subcellularLocation>
</comment>
<evidence type="ECO:0000313" key="16">
    <source>
        <dbReference type="EMBL" id="CRF31879.1"/>
    </source>
</evidence>
<keyword evidence="11 13" id="KW-1133">Transmembrane helix</keyword>
<dbReference type="InterPro" id="IPR050893">
    <property type="entry name" value="Sugar_PTS"/>
</dbReference>
<dbReference type="PROSITE" id="PS51104">
    <property type="entry name" value="PTS_EIIC_TYPE_2"/>
    <property type="match status" value="1"/>
</dbReference>
<dbReference type="Gene3D" id="3.40.50.2300">
    <property type="match status" value="1"/>
</dbReference>
<keyword evidence="12 13" id="KW-0472">Membrane</keyword>
<proteinExistence type="predicted"/>
<dbReference type="SUPFAM" id="SSF52794">
    <property type="entry name" value="PTS system IIB component-like"/>
    <property type="match status" value="1"/>
</dbReference>
<comment type="catalytic activity">
    <reaction evidence="1">
        <text>D-mannitol(out) + N(pros)-phospho-L-histidyl-[protein] = D-mannitol 1-phosphate(in) + L-histidyl-[protein]</text>
        <dbReference type="Rhea" id="RHEA:33363"/>
        <dbReference type="Rhea" id="RHEA-COMP:9745"/>
        <dbReference type="Rhea" id="RHEA-COMP:9746"/>
        <dbReference type="ChEBI" id="CHEBI:16899"/>
        <dbReference type="ChEBI" id="CHEBI:29979"/>
        <dbReference type="ChEBI" id="CHEBI:61381"/>
        <dbReference type="ChEBI" id="CHEBI:64837"/>
        <dbReference type="EC" id="2.7.1.197"/>
    </reaction>
</comment>
<evidence type="ECO:0000256" key="2">
    <source>
        <dbReference type="ARBA" id="ARBA00004651"/>
    </source>
</evidence>
<keyword evidence="9" id="KW-0598">Phosphotransferase system</keyword>
<evidence type="ECO:0000256" key="12">
    <source>
        <dbReference type="ARBA" id="ARBA00023136"/>
    </source>
</evidence>
<dbReference type="AlphaFoldDB" id="A0A0G4K4V3"/>
<evidence type="ECO:0000256" key="6">
    <source>
        <dbReference type="ARBA" id="ARBA00022553"/>
    </source>
</evidence>
<evidence type="ECO:0000256" key="4">
    <source>
        <dbReference type="ARBA" id="ARBA00022448"/>
    </source>
</evidence>
<evidence type="ECO:0000256" key="5">
    <source>
        <dbReference type="ARBA" id="ARBA00022475"/>
    </source>
</evidence>
<dbReference type="CDD" id="cd05567">
    <property type="entry name" value="PTS_IIB_mannitol"/>
    <property type="match status" value="1"/>
</dbReference>
<evidence type="ECO:0000259" key="15">
    <source>
        <dbReference type="PROSITE" id="PS51104"/>
    </source>
</evidence>
<dbReference type="EMBL" id="CVLB01000001">
    <property type="protein sequence ID" value="CRF31879.1"/>
    <property type="molecule type" value="Genomic_DNA"/>
</dbReference>
<dbReference type="NCBIfam" id="NF011663">
    <property type="entry name" value="PRK15083.1"/>
    <property type="match status" value="1"/>
</dbReference>
<dbReference type="GO" id="GO:0009401">
    <property type="term" value="P:phosphoenolpyruvate-dependent sugar phosphotransferase system"/>
    <property type="evidence" value="ECO:0007669"/>
    <property type="project" value="UniProtKB-KW"/>
</dbReference>
<keyword evidence="6" id="KW-0597">Phosphoprotein</keyword>
<evidence type="ECO:0000313" key="17">
    <source>
        <dbReference type="Proteomes" id="UP000043763"/>
    </source>
</evidence>
<keyword evidence="4" id="KW-0813">Transport</keyword>
<dbReference type="InterPro" id="IPR003352">
    <property type="entry name" value="PTS_EIIC"/>
</dbReference>
<name>A0A0G4K4V3_9SPIR</name>
<dbReference type="InterPro" id="IPR036095">
    <property type="entry name" value="PTS_EIIB-like_sf"/>
</dbReference>
<dbReference type="Pfam" id="PF02378">
    <property type="entry name" value="PTS_EIIC"/>
    <property type="match status" value="1"/>
</dbReference>
<dbReference type="InterPro" id="IPR004718">
    <property type="entry name" value="PTS_IIC_mtl"/>
</dbReference>
<sequence>MKLDKVQKFGRYLSNMVQPNIAAFIAWGLITAFFIPTGWFPNETLNGLVSPILTYLLPILIAYSGGNMVYGHRGGVVGSIMAAGVIVGSNIPMFLGAMITGPLGAFLIKKLDELITPKIPTGFEMLVNNFSAGILGMILAIISLFIIGPVVEAISSALSSGVQVLVDLKLLPLVSILVEPAKVFFLNNAINHGVFSPIGIQQVTEAGKSIFFTIETNPGPGLGVLLAYTIFGKGRSKATAPGAAIIHFFGGIHEIYFPYILINPILILALIVGGMSGVLTTLILKGGLIAVPAPGSIIAMLAVTPKGGFLATISSVVVATVVTFLIASIFVKRAPEEDLEEAIEKSKSNKITNKTSDNTSDKNENNNAVEITEISFEDAIKKLEIKKIVVACDAGMGSSAMGATVLKKIAKEKGLETITIVNSAISNLDDSADIIITQKSLTNLAKEKMPNKIHLSINNFMDKNFYNEIVDKIKENKK</sequence>
<feature type="transmembrane region" description="Helical" evidence="13">
    <location>
        <begin position="52"/>
        <end position="70"/>
    </location>
</feature>
<evidence type="ECO:0000256" key="9">
    <source>
        <dbReference type="ARBA" id="ARBA00022683"/>
    </source>
</evidence>
<dbReference type="PANTHER" id="PTHR30181:SF2">
    <property type="entry name" value="PTS SYSTEM MANNITOL-SPECIFIC EIICBA COMPONENT"/>
    <property type="match status" value="1"/>
</dbReference>
<keyword evidence="8 16" id="KW-0808">Transferase</keyword>
<organism evidence="16 17">
    <name type="scientific">Brachyspira suanatina</name>
    <dbReference type="NCBI Taxonomy" id="381802"/>
    <lineage>
        <taxon>Bacteria</taxon>
        <taxon>Pseudomonadati</taxon>
        <taxon>Spirochaetota</taxon>
        <taxon>Spirochaetia</taxon>
        <taxon>Brachyspirales</taxon>
        <taxon>Brachyspiraceae</taxon>
        <taxon>Brachyspira</taxon>
    </lineage>
</organism>
<feature type="domain" description="PTS EIIC type-2" evidence="15">
    <location>
        <begin position="9"/>
        <end position="329"/>
    </location>
</feature>
<dbReference type="GO" id="GO:0022872">
    <property type="term" value="F:protein-N(PI)-phosphohistidine-mannitol phosphotransferase system transmembrane transporter activity"/>
    <property type="evidence" value="ECO:0007669"/>
    <property type="project" value="InterPro"/>
</dbReference>
<evidence type="ECO:0000256" key="7">
    <source>
        <dbReference type="ARBA" id="ARBA00022597"/>
    </source>
</evidence>
<gene>
    <name evidence="16" type="primary">mtlA</name>
    <name evidence="16" type="ORF">BRSU_0432</name>
</gene>
<feature type="transmembrane region" description="Helical" evidence="13">
    <location>
        <begin position="309"/>
        <end position="331"/>
    </location>
</feature>
<feature type="transmembrane region" description="Helical" evidence="13">
    <location>
        <begin position="130"/>
        <end position="151"/>
    </location>
</feature>
<dbReference type="PROSITE" id="PS51099">
    <property type="entry name" value="PTS_EIIB_TYPE_2"/>
    <property type="match status" value="1"/>
</dbReference>
<feature type="transmembrane region" description="Helical" evidence="13">
    <location>
        <begin position="256"/>
        <end position="275"/>
    </location>
</feature>
<reference evidence="17" key="1">
    <citation type="submission" date="2015-04" db="EMBL/GenBank/DDBJ databases">
        <authorList>
            <person name="Mushtaq Mamoona"/>
        </authorList>
    </citation>
    <scope>NUCLEOTIDE SEQUENCE [LARGE SCALE GENOMIC DNA]</scope>
    <source>
        <strain evidence="17">AN4859/03</strain>
    </source>
</reference>
<dbReference type="PANTHER" id="PTHR30181">
    <property type="entry name" value="MANNITOL PERMEASE IIC COMPONENT"/>
    <property type="match status" value="1"/>
</dbReference>
<feature type="domain" description="PTS EIIB type-2" evidence="14">
    <location>
        <begin position="386"/>
        <end position="478"/>
    </location>
</feature>
<feature type="transmembrane region" description="Helical" evidence="13">
    <location>
        <begin position="82"/>
        <end position="108"/>
    </location>
</feature>
<accession>A0A0G4K4V3</accession>
<feature type="transmembrane region" description="Helical" evidence="13">
    <location>
        <begin position="21"/>
        <end position="40"/>
    </location>
</feature>
<evidence type="ECO:0000256" key="1">
    <source>
        <dbReference type="ARBA" id="ARBA00001655"/>
    </source>
</evidence>
<dbReference type="GO" id="GO:0090563">
    <property type="term" value="F:protein-phosphocysteine-sugar phosphotransferase activity"/>
    <property type="evidence" value="ECO:0007669"/>
    <property type="project" value="TreeGrafter"/>
</dbReference>
<keyword evidence="5" id="KW-1003">Cell membrane</keyword>
<dbReference type="InterPro" id="IPR013014">
    <property type="entry name" value="PTS_EIIC_2"/>
</dbReference>
<dbReference type="InterPro" id="IPR013011">
    <property type="entry name" value="PTS_EIIB_2"/>
</dbReference>
<dbReference type="InterPro" id="IPR029503">
    <property type="entry name" value="PTS_EIIB_mannitol"/>
</dbReference>
<keyword evidence="10 13" id="KW-0812">Transmembrane</keyword>